<organism evidence="1">
    <name type="scientific">Toxocara canis</name>
    <name type="common">Canine roundworm</name>
    <dbReference type="NCBI Taxonomy" id="6265"/>
    <lineage>
        <taxon>Eukaryota</taxon>
        <taxon>Metazoa</taxon>
        <taxon>Ecdysozoa</taxon>
        <taxon>Nematoda</taxon>
        <taxon>Chromadorea</taxon>
        <taxon>Rhabditida</taxon>
        <taxon>Spirurina</taxon>
        <taxon>Ascaridomorpha</taxon>
        <taxon>Ascaridoidea</taxon>
        <taxon>Toxocaridae</taxon>
        <taxon>Toxocara</taxon>
    </lineage>
</organism>
<proteinExistence type="predicted"/>
<evidence type="ECO:0000313" key="1">
    <source>
        <dbReference type="EMBL" id="VDM29552.1"/>
    </source>
</evidence>
<gene>
    <name evidence="1" type="ORF">TCNE_LOCUS3835</name>
</gene>
<dbReference type="EMBL" id="UYWY01005441">
    <property type="protein sequence ID" value="VDM29552.1"/>
    <property type="molecule type" value="Genomic_DNA"/>
</dbReference>
<dbReference type="AlphaFoldDB" id="A0A3P7H5N3"/>
<accession>A0A3P7H5N3</accession>
<protein>
    <submittedName>
        <fullName evidence="1">Uncharacterized protein</fullName>
    </submittedName>
</protein>
<reference evidence="1" key="1">
    <citation type="submission" date="2018-11" db="EMBL/GenBank/DDBJ databases">
        <authorList>
            <consortium name="Pathogen Informatics"/>
        </authorList>
    </citation>
    <scope>NUCLEOTIDE SEQUENCE [LARGE SCALE GENOMIC DNA]</scope>
</reference>
<name>A0A3P7H5N3_TOXCA</name>
<sequence length="116" mass="12361">MGSQAAVALTALHPSFIVQRIYAGCAASRHLQPLTATVPMGIKKSNIENVCARVGLPSIDLVIFQSALIETPTNVYDSDMFPLSSGAVTALLRESSLAVYAKQSGVSHLSRMMLRT</sequence>